<evidence type="ECO:0000313" key="1">
    <source>
        <dbReference type="EMBL" id="CAK5108294.1"/>
    </source>
</evidence>
<gene>
    <name evidence="1" type="ORF">MENTE1834_LOCUS43907</name>
</gene>
<dbReference type="Proteomes" id="UP001497535">
    <property type="component" value="Unassembled WGS sequence"/>
</dbReference>
<name>A0ACB1AW73_MELEN</name>
<keyword evidence="2" id="KW-1185">Reference proteome</keyword>
<accession>A0ACB1AW73</accession>
<proteinExistence type="predicted"/>
<protein>
    <submittedName>
        <fullName evidence="1">Uncharacterized protein</fullName>
    </submittedName>
</protein>
<evidence type="ECO:0000313" key="2">
    <source>
        <dbReference type="Proteomes" id="UP001497535"/>
    </source>
</evidence>
<comment type="caution">
    <text evidence="1">The sequence shown here is derived from an EMBL/GenBank/DDBJ whole genome shotgun (WGS) entry which is preliminary data.</text>
</comment>
<organism evidence="1 2">
    <name type="scientific">Meloidogyne enterolobii</name>
    <name type="common">Root-knot nematode worm</name>
    <name type="synonym">Meloidogyne mayaguensis</name>
    <dbReference type="NCBI Taxonomy" id="390850"/>
    <lineage>
        <taxon>Eukaryota</taxon>
        <taxon>Metazoa</taxon>
        <taxon>Ecdysozoa</taxon>
        <taxon>Nematoda</taxon>
        <taxon>Chromadorea</taxon>
        <taxon>Rhabditida</taxon>
        <taxon>Tylenchina</taxon>
        <taxon>Tylenchomorpha</taxon>
        <taxon>Tylenchoidea</taxon>
        <taxon>Meloidogynidae</taxon>
        <taxon>Meloidogyninae</taxon>
        <taxon>Meloidogyne</taxon>
    </lineage>
</organism>
<dbReference type="EMBL" id="CAVMJV010000128">
    <property type="protein sequence ID" value="CAK5108294.1"/>
    <property type="molecule type" value="Genomic_DNA"/>
</dbReference>
<reference evidence="1" key="1">
    <citation type="submission" date="2023-11" db="EMBL/GenBank/DDBJ databases">
        <authorList>
            <person name="Poullet M."/>
        </authorList>
    </citation>
    <scope>NUCLEOTIDE SEQUENCE</scope>
    <source>
        <strain evidence="1">E1834</strain>
    </source>
</reference>
<sequence>MFFPKFIFFKFLIFVGIINVNCLYVKFKFNLKFKCGDELANGRLMVNYRKAMYSGYTNVLDVVVINGIFKKDVVVPFPRSSKYSFDVLFRTNCFEQAVLNGNKKCCAQDFKFLGCSHPFTGNDFICGKLKNEGCKQKNSWIISNYNKNDLNQTKCEFKFFMNNPKTGQNYVDLKDLLVNASTYQRWAQMDSCNKYSAYQVSRSCVENNSNKFYSSRENSEKDILKEGFEQMEEICDYPKYGLVQASFERDEEWQRIDVTHPNNNCDVDNNWVKNWFKQKRKEILKKLEEKLKEIFS</sequence>